<reference evidence="4" key="1">
    <citation type="journal article" date="2019" name="Int. J. Syst. Evol. Microbiol.">
        <title>The Global Catalogue of Microorganisms (GCM) 10K type strain sequencing project: providing services to taxonomists for standard genome sequencing and annotation.</title>
        <authorList>
            <consortium name="The Broad Institute Genomics Platform"/>
            <consortium name="The Broad Institute Genome Sequencing Center for Infectious Disease"/>
            <person name="Wu L."/>
            <person name="Ma J."/>
        </authorList>
    </citation>
    <scope>NUCLEOTIDE SEQUENCE [LARGE SCALE GENOMIC DNA]</scope>
    <source>
        <strain evidence="4">JCM 17933</strain>
    </source>
</reference>
<dbReference type="Proteomes" id="UP001500503">
    <property type="component" value="Unassembled WGS sequence"/>
</dbReference>
<gene>
    <name evidence="3" type="ORF">GCM10023191_006570</name>
</gene>
<dbReference type="EMBL" id="BAABHF010000009">
    <property type="protein sequence ID" value="GAA4484031.1"/>
    <property type="molecule type" value="Genomic_DNA"/>
</dbReference>
<dbReference type="Pfam" id="PF08044">
    <property type="entry name" value="DUF1707"/>
    <property type="match status" value="1"/>
</dbReference>
<evidence type="ECO:0000259" key="2">
    <source>
        <dbReference type="Pfam" id="PF08044"/>
    </source>
</evidence>
<evidence type="ECO:0000313" key="4">
    <source>
        <dbReference type="Proteomes" id="UP001500503"/>
    </source>
</evidence>
<protein>
    <recommendedName>
        <fullName evidence="2">DUF1707 domain-containing protein</fullName>
    </recommendedName>
</protein>
<organism evidence="3 4">
    <name type="scientific">Actinoallomurus oryzae</name>
    <dbReference type="NCBI Taxonomy" id="502180"/>
    <lineage>
        <taxon>Bacteria</taxon>
        <taxon>Bacillati</taxon>
        <taxon>Actinomycetota</taxon>
        <taxon>Actinomycetes</taxon>
        <taxon>Streptosporangiales</taxon>
        <taxon>Thermomonosporaceae</taxon>
        <taxon>Actinoallomurus</taxon>
    </lineage>
</organism>
<dbReference type="PANTHER" id="PTHR40763">
    <property type="entry name" value="MEMBRANE PROTEIN-RELATED"/>
    <property type="match status" value="1"/>
</dbReference>
<accession>A0ABP8PCP4</accession>
<dbReference type="RefSeq" id="WP_345457159.1">
    <property type="nucleotide sequence ID" value="NZ_BAABHF010000009.1"/>
</dbReference>
<feature type="region of interest" description="Disordered" evidence="1">
    <location>
        <begin position="57"/>
        <end position="80"/>
    </location>
</feature>
<feature type="domain" description="DUF1707" evidence="2">
    <location>
        <begin position="10"/>
        <end position="62"/>
    </location>
</feature>
<comment type="caution">
    <text evidence="3">The sequence shown here is derived from an EMBL/GenBank/DDBJ whole genome shotgun (WGS) entry which is preliminary data.</text>
</comment>
<sequence length="219" mass="23655">MTNLPERREMRISDADRDDVAAILREAAGEGRLDLEELDERLSAVYAAKTYGDLEPITRDLPSESHPASAPRVPARDRFGGTPTSTMGIAILGGFERKGGWVAPETFNAVAFCGGGVVDLREARFSGPQITVRAYAVMGGVQILVPEDAEVHVGGLGIMGGFDTRATGPGAPGAPRIVVTGVAFWGGVSVERKATDAELKRRKLERKQQKQEERRRLEK</sequence>
<dbReference type="InterPro" id="IPR012551">
    <property type="entry name" value="DUF1707_SHOCT-like"/>
</dbReference>
<keyword evidence="4" id="KW-1185">Reference proteome</keyword>
<name>A0ABP8PCP4_9ACTN</name>
<dbReference type="PANTHER" id="PTHR40763:SF4">
    <property type="entry name" value="DUF1707 DOMAIN-CONTAINING PROTEIN"/>
    <property type="match status" value="1"/>
</dbReference>
<evidence type="ECO:0000256" key="1">
    <source>
        <dbReference type="SAM" id="MobiDB-lite"/>
    </source>
</evidence>
<evidence type="ECO:0000313" key="3">
    <source>
        <dbReference type="EMBL" id="GAA4484031.1"/>
    </source>
</evidence>
<proteinExistence type="predicted"/>